<proteinExistence type="predicted"/>
<feature type="chain" id="PRO_5035449977" description="Secreted protein" evidence="1">
    <location>
        <begin position="22"/>
        <end position="115"/>
    </location>
</feature>
<name>A0A8K0J706_9HYPO</name>
<accession>A0A8K0J706</accession>
<dbReference type="OrthoDB" id="10565850at2759"/>
<dbReference type="EMBL" id="SRPY01000425">
    <property type="protein sequence ID" value="KAG5924154.1"/>
    <property type="molecule type" value="Genomic_DNA"/>
</dbReference>
<feature type="signal peptide" evidence="1">
    <location>
        <begin position="1"/>
        <end position="21"/>
    </location>
</feature>
<keyword evidence="3" id="KW-1185">Reference proteome</keyword>
<dbReference type="Proteomes" id="UP000811619">
    <property type="component" value="Unassembled WGS sequence"/>
</dbReference>
<evidence type="ECO:0000313" key="2">
    <source>
        <dbReference type="EMBL" id="KAG5924154.1"/>
    </source>
</evidence>
<protein>
    <recommendedName>
        <fullName evidence="4">Secreted protein</fullName>
    </recommendedName>
</protein>
<dbReference type="AlphaFoldDB" id="A0A8K0J706"/>
<comment type="caution">
    <text evidence="2">The sequence shown here is derived from an EMBL/GenBank/DDBJ whole genome shotgun (WGS) entry which is preliminary data.</text>
</comment>
<evidence type="ECO:0008006" key="4">
    <source>
        <dbReference type="Google" id="ProtNLM"/>
    </source>
</evidence>
<sequence length="115" mass="12429">MQFSTSAILAAVAIFAGQTLAACQQGSVNSDPMAFQDCTTSDQLIWKCPGGVAVSRTTKFHVAAKSQRAAVRISCRRQPQAYLIMTCPRLQSGDFEQYLNCIPIDSDVDVKVLLG</sequence>
<evidence type="ECO:0000256" key="1">
    <source>
        <dbReference type="SAM" id="SignalP"/>
    </source>
</evidence>
<reference evidence="2" key="1">
    <citation type="journal article" date="2020" name="bioRxiv">
        <title>Whole genome comparisons of ergot fungi reveals the divergence and evolution of species within the genus Claviceps are the result of varying mechanisms driving genome evolution and host range expansion.</title>
        <authorList>
            <person name="Wyka S.A."/>
            <person name="Mondo S.J."/>
            <person name="Liu M."/>
            <person name="Dettman J."/>
            <person name="Nalam V."/>
            <person name="Broders K.D."/>
        </authorList>
    </citation>
    <scope>NUCLEOTIDE SEQUENCE</scope>
    <source>
        <strain evidence="2">CCC 489</strain>
    </source>
</reference>
<organism evidence="2 3">
    <name type="scientific">Claviceps africana</name>
    <dbReference type="NCBI Taxonomy" id="83212"/>
    <lineage>
        <taxon>Eukaryota</taxon>
        <taxon>Fungi</taxon>
        <taxon>Dikarya</taxon>
        <taxon>Ascomycota</taxon>
        <taxon>Pezizomycotina</taxon>
        <taxon>Sordariomycetes</taxon>
        <taxon>Hypocreomycetidae</taxon>
        <taxon>Hypocreales</taxon>
        <taxon>Clavicipitaceae</taxon>
        <taxon>Claviceps</taxon>
    </lineage>
</organism>
<keyword evidence="1" id="KW-0732">Signal</keyword>
<gene>
    <name evidence="2" type="ORF">E4U42_004740</name>
</gene>
<evidence type="ECO:0000313" key="3">
    <source>
        <dbReference type="Proteomes" id="UP000811619"/>
    </source>
</evidence>